<organism evidence="2 3">
    <name type="scientific">Methanobrevibacter woesei</name>
    <dbReference type="NCBI Taxonomy" id="190976"/>
    <lineage>
        <taxon>Archaea</taxon>
        <taxon>Methanobacteriati</taxon>
        <taxon>Methanobacteriota</taxon>
        <taxon>Methanomada group</taxon>
        <taxon>Methanobacteria</taxon>
        <taxon>Methanobacteriales</taxon>
        <taxon>Methanobacteriaceae</taxon>
        <taxon>Methanobrevibacter</taxon>
    </lineage>
</organism>
<dbReference type="RefSeq" id="WP_243408465.1">
    <property type="nucleotide sequence ID" value="NZ_MZGU01000004.1"/>
</dbReference>
<keyword evidence="1" id="KW-1133">Transmembrane helix</keyword>
<dbReference type="AlphaFoldDB" id="A0A2U1S7I1"/>
<sequence>MVKLISGFVLFILGVVLVYEANLYHLQDFLLVIGFILAICGILLILNYFIDNSADKTGRVIKEIIDKSQDYRKDNKSEDDPSKPLKVRQEFNDYNDFNEDYGEEIDLNSNYFETSDDSYNEDLFSTKSEFDNKLKFTPNYDKPLKITRKPKKRANQMMDEIPLSFDYSQDKSEEIKKALEVDDSPVYEPLSQEVSKPAPSLSRDIKIDINNPESLPIPKSLQSFIVSNNGIITVEDAFEHLISNVNKEVILQIPSLNTLSDRVLSHIPTIYSRVLIEDIDVSDISYIILISSLLKQGVHIKTIPKVNSINLIVDDSNALIVSDGSNVQYGALYSDRNGVSQIRSTFDKIWAFASDLDENVILSYLNKEGV</sequence>
<keyword evidence="1" id="KW-0472">Membrane</keyword>
<gene>
    <name evidence="2" type="ORF">MBBWO_08620</name>
</gene>
<feature type="transmembrane region" description="Helical" evidence="1">
    <location>
        <begin position="30"/>
        <end position="50"/>
    </location>
</feature>
<proteinExistence type="predicted"/>
<protein>
    <submittedName>
        <fullName evidence="2">Uncharacterized protein</fullName>
    </submittedName>
</protein>
<name>A0A2U1S7I1_9EURY</name>
<keyword evidence="3" id="KW-1185">Reference proteome</keyword>
<comment type="caution">
    <text evidence="2">The sequence shown here is derived from an EMBL/GenBank/DDBJ whole genome shotgun (WGS) entry which is preliminary data.</text>
</comment>
<accession>A0A2U1S7I1</accession>
<reference evidence="2 3" key="1">
    <citation type="submission" date="2017-03" db="EMBL/GenBank/DDBJ databases">
        <title>Genome sequence of Methanobrevibacter wosei.</title>
        <authorList>
            <person name="Poehlein A."/>
            <person name="Seedorf H."/>
            <person name="Daniel R."/>
        </authorList>
    </citation>
    <scope>NUCLEOTIDE SEQUENCE [LARGE SCALE GENOMIC DNA]</scope>
    <source>
        <strain evidence="2 3">DSM 11979</strain>
    </source>
</reference>
<evidence type="ECO:0000313" key="3">
    <source>
        <dbReference type="Proteomes" id="UP000245577"/>
    </source>
</evidence>
<dbReference type="EMBL" id="MZGU01000004">
    <property type="protein sequence ID" value="PWB86009.1"/>
    <property type="molecule type" value="Genomic_DNA"/>
</dbReference>
<dbReference type="Proteomes" id="UP000245577">
    <property type="component" value="Unassembled WGS sequence"/>
</dbReference>
<keyword evidence="1" id="KW-0812">Transmembrane</keyword>
<evidence type="ECO:0000313" key="2">
    <source>
        <dbReference type="EMBL" id="PWB86009.1"/>
    </source>
</evidence>
<evidence type="ECO:0000256" key="1">
    <source>
        <dbReference type="SAM" id="Phobius"/>
    </source>
</evidence>